<accession>A0A9W6WET7</accession>
<dbReference type="AlphaFoldDB" id="A0A9W6WET7"/>
<feature type="compositionally biased region" description="Polar residues" evidence="1">
    <location>
        <begin position="97"/>
        <end position="107"/>
    </location>
</feature>
<protein>
    <submittedName>
        <fullName evidence="2">Unnamed protein product</fullName>
    </submittedName>
</protein>
<feature type="compositionally biased region" description="Low complexity" evidence="1">
    <location>
        <begin position="79"/>
        <end position="96"/>
    </location>
</feature>
<dbReference type="EMBL" id="BSXU01009008">
    <property type="protein sequence ID" value="GME67875.1"/>
    <property type="molecule type" value="Genomic_DNA"/>
</dbReference>
<sequence>MPRLQGLDLHQAYILTERVRDKITGEMDRPEANLRRVACHAVLFDSLIDTLIDLDNEEKKQKKMRSHKKSHKSHHHHQQQQQEQLQQSSSKSQQRQPRATSIKVETN</sequence>
<keyword evidence="3" id="KW-1185">Reference proteome</keyword>
<evidence type="ECO:0000313" key="3">
    <source>
        <dbReference type="Proteomes" id="UP001165063"/>
    </source>
</evidence>
<evidence type="ECO:0000256" key="1">
    <source>
        <dbReference type="SAM" id="MobiDB-lite"/>
    </source>
</evidence>
<evidence type="ECO:0000313" key="2">
    <source>
        <dbReference type="EMBL" id="GME67875.1"/>
    </source>
</evidence>
<gene>
    <name evidence="2" type="ORF">Amon01_000892100</name>
</gene>
<name>A0A9W6WET7_AMBMO</name>
<feature type="compositionally biased region" description="Basic residues" evidence="1">
    <location>
        <begin position="61"/>
        <end position="78"/>
    </location>
</feature>
<proteinExistence type="predicted"/>
<feature type="region of interest" description="Disordered" evidence="1">
    <location>
        <begin position="58"/>
        <end position="107"/>
    </location>
</feature>
<dbReference type="Proteomes" id="UP001165063">
    <property type="component" value="Unassembled WGS sequence"/>
</dbReference>
<comment type="caution">
    <text evidence="2">The sequence shown here is derived from an EMBL/GenBank/DDBJ whole genome shotgun (WGS) entry which is preliminary data.</text>
</comment>
<reference evidence="2" key="1">
    <citation type="submission" date="2023-04" db="EMBL/GenBank/DDBJ databases">
        <title>Ambrosiozyma monospora NBRC 1965.</title>
        <authorList>
            <person name="Ichikawa N."/>
            <person name="Sato H."/>
            <person name="Tonouchi N."/>
        </authorList>
    </citation>
    <scope>NUCLEOTIDE SEQUENCE</scope>
    <source>
        <strain evidence="2">NBRC 1965</strain>
    </source>
</reference>
<organism evidence="2 3">
    <name type="scientific">Ambrosiozyma monospora</name>
    <name type="common">Yeast</name>
    <name type="synonym">Endomycopsis monosporus</name>
    <dbReference type="NCBI Taxonomy" id="43982"/>
    <lineage>
        <taxon>Eukaryota</taxon>
        <taxon>Fungi</taxon>
        <taxon>Dikarya</taxon>
        <taxon>Ascomycota</taxon>
        <taxon>Saccharomycotina</taxon>
        <taxon>Pichiomycetes</taxon>
        <taxon>Pichiales</taxon>
        <taxon>Pichiaceae</taxon>
        <taxon>Ambrosiozyma</taxon>
    </lineage>
</organism>